<evidence type="ECO:0000313" key="1">
    <source>
        <dbReference type="EMBL" id="PZQ82672.1"/>
    </source>
</evidence>
<name>A0A2W5R0L8_ANCNO</name>
<evidence type="ECO:0000313" key="2">
    <source>
        <dbReference type="Proteomes" id="UP000248887"/>
    </source>
</evidence>
<dbReference type="Pfam" id="PF04365">
    <property type="entry name" value="BrnT_toxin"/>
    <property type="match status" value="1"/>
</dbReference>
<dbReference type="Gene3D" id="3.10.450.530">
    <property type="entry name" value="Ribonuclease toxin, BrnT, of type II toxin-antitoxin system"/>
    <property type="match status" value="1"/>
</dbReference>
<proteinExistence type="predicted"/>
<protein>
    <recommendedName>
        <fullName evidence="3">BrnT family toxin</fullName>
    </recommendedName>
</protein>
<dbReference type="InterPro" id="IPR038573">
    <property type="entry name" value="BrnT_sf"/>
</dbReference>
<dbReference type="EMBL" id="QFQD01000030">
    <property type="protein sequence ID" value="PZQ82672.1"/>
    <property type="molecule type" value="Genomic_DNA"/>
</dbReference>
<accession>A0A2W5R0L8</accession>
<sequence length="90" mass="10582">MNGFYEWDPNKEDASTHGVAFGSAEGFEWETAFEIRDTRRAYAEVRTIALGFIADRLHVMVFNRRAEKVRIISLRKANRREITRYVELTK</sequence>
<organism evidence="1 2">
    <name type="scientific">Ancylobacter novellus</name>
    <name type="common">Thiobacillus novellus</name>
    <dbReference type="NCBI Taxonomy" id="921"/>
    <lineage>
        <taxon>Bacteria</taxon>
        <taxon>Pseudomonadati</taxon>
        <taxon>Pseudomonadota</taxon>
        <taxon>Alphaproteobacteria</taxon>
        <taxon>Hyphomicrobiales</taxon>
        <taxon>Xanthobacteraceae</taxon>
        <taxon>Ancylobacter</taxon>
    </lineage>
</organism>
<dbReference type="Proteomes" id="UP000248887">
    <property type="component" value="Unassembled WGS sequence"/>
</dbReference>
<dbReference type="AlphaFoldDB" id="A0A2W5R0L8"/>
<gene>
    <name evidence="1" type="ORF">DI549_10860</name>
</gene>
<evidence type="ECO:0008006" key="3">
    <source>
        <dbReference type="Google" id="ProtNLM"/>
    </source>
</evidence>
<dbReference type="InterPro" id="IPR007460">
    <property type="entry name" value="BrnT_toxin"/>
</dbReference>
<comment type="caution">
    <text evidence="1">The sequence shown here is derived from an EMBL/GenBank/DDBJ whole genome shotgun (WGS) entry which is preliminary data.</text>
</comment>
<reference evidence="1 2" key="1">
    <citation type="submission" date="2017-08" db="EMBL/GenBank/DDBJ databases">
        <title>Infants hospitalized years apart are colonized by the same room-sourced microbial strains.</title>
        <authorList>
            <person name="Brooks B."/>
            <person name="Olm M.R."/>
            <person name="Firek B.A."/>
            <person name="Baker R."/>
            <person name="Thomas B.C."/>
            <person name="Morowitz M.J."/>
            <person name="Banfield J.F."/>
        </authorList>
    </citation>
    <scope>NUCLEOTIDE SEQUENCE [LARGE SCALE GENOMIC DNA]</scope>
    <source>
        <strain evidence="1">S2_005_001_R2_27</strain>
    </source>
</reference>